<dbReference type="Proteomes" id="UP001056978">
    <property type="component" value="Chromosome 9"/>
</dbReference>
<proteinExistence type="predicted"/>
<keyword evidence="2" id="KW-1185">Reference proteome</keyword>
<organism evidence="1 2">
    <name type="scientific">Plasmodium brasilianum</name>
    <dbReference type="NCBI Taxonomy" id="5824"/>
    <lineage>
        <taxon>Eukaryota</taxon>
        <taxon>Sar</taxon>
        <taxon>Alveolata</taxon>
        <taxon>Apicomplexa</taxon>
        <taxon>Aconoidasida</taxon>
        <taxon>Haemosporida</taxon>
        <taxon>Plasmodiidae</taxon>
        <taxon>Plasmodium</taxon>
        <taxon>Plasmodium (Plasmodium)</taxon>
    </lineage>
</organism>
<protein>
    <submittedName>
        <fullName evidence="1">Uncharacterized protein</fullName>
    </submittedName>
</protein>
<sequence>MGEYIRKIPFYNDYEKKKDLLKFSCLKEDNEDELQRNLKKKNMNDDVHFIKKTHLNPMQSQQSTALHHFVCINKLKEDISQNYNAYEKKFPFLIDTTVTKPQETKSIRDVLNDIYEQDDVHKTRLSEDIKTKAMLLERRKKLFIAEWQGCRRYPVKEGDSSPCSELCDNEMMNIHEVLLDPEKNYVYEQKCICLYKEVVKNKNKLLTLKNYGLGQSPSDFVFSYPDIKANSKMGTPLNSNNSKDNYNNINSSSSSKSDRNKKVKRGKKKEKENSH</sequence>
<gene>
    <name evidence="1" type="ORF">MKS88_003010</name>
</gene>
<dbReference type="EMBL" id="CM043777">
    <property type="protein sequence ID" value="KAI4838527.1"/>
    <property type="molecule type" value="Genomic_DNA"/>
</dbReference>
<evidence type="ECO:0000313" key="1">
    <source>
        <dbReference type="EMBL" id="KAI4838527.1"/>
    </source>
</evidence>
<name>A0ACB9YAS8_PLABR</name>
<reference evidence="1" key="1">
    <citation type="submission" date="2022-06" db="EMBL/GenBank/DDBJ databases">
        <title>The First Complete Genome of the Simian Malaria Parasite Plasmodium brasilianum.</title>
        <authorList>
            <person name="Bajic M."/>
            <person name="Ravishankar S."/>
        </authorList>
    </citation>
    <scope>NUCLEOTIDE SEQUENCE</scope>
    <source>
        <strain evidence="1">Bolivian I</strain>
    </source>
</reference>
<evidence type="ECO:0000313" key="2">
    <source>
        <dbReference type="Proteomes" id="UP001056978"/>
    </source>
</evidence>
<comment type="caution">
    <text evidence="1">The sequence shown here is derived from an EMBL/GenBank/DDBJ whole genome shotgun (WGS) entry which is preliminary data.</text>
</comment>
<accession>A0ACB9YAS8</accession>